<proteinExistence type="predicted"/>
<accession>A0A9Q1KLG5</accession>
<dbReference type="GO" id="GO:0080031">
    <property type="term" value="F:methyl salicylate esterase activity"/>
    <property type="evidence" value="ECO:0007669"/>
    <property type="project" value="TreeGrafter"/>
</dbReference>
<dbReference type="GO" id="GO:0009696">
    <property type="term" value="P:salicylic acid metabolic process"/>
    <property type="evidence" value="ECO:0007669"/>
    <property type="project" value="TreeGrafter"/>
</dbReference>
<dbReference type="GO" id="GO:0080032">
    <property type="term" value="F:methyl jasmonate esterase activity"/>
    <property type="evidence" value="ECO:0007669"/>
    <property type="project" value="TreeGrafter"/>
</dbReference>
<gene>
    <name evidence="1" type="ORF">Cgig2_002798</name>
</gene>
<dbReference type="GO" id="GO:0009694">
    <property type="term" value="P:jasmonic acid metabolic process"/>
    <property type="evidence" value="ECO:0007669"/>
    <property type="project" value="TreeGrafter"/>
</dbReference>
<dbReference type="InterPro" id="IPR045889">
    <property type="entry name" value="MES/HNL"/>
</dbReference>
<dbReference type="OrthoDB" id="408373at2759"/>
<dbReference type="Gene3D" id="3.40.50.1820">
    <property type="entry name" value="alpha/beta hydrolase"/>
    <property type="match status" value="1"/>
</dbReference>
<comment type="caution">
    <text evidence="1">The sequence shown here is derived from an EMBL/GenBank/DDBJ whole genome shotgun (WGS) entry which is preliminary data.</text>
</comment>
<protein>
    <submittedName>
        <fullName evidence="1">Uncharacterized protein</fullName>
    </submittedName>
</protein>
<keyword evidence="2" id="KW-1185">Reference proteome</keyword>
<dbReference type="PANTHER" id="PTHR10992:SF943">
    <property type="entry name" value="METHYLESTERASE 10"/>
    <property type="match status" value="1"/>
</dbReference>
<sequence>MEDVELGKLLVKKEKLFTKDLAKEGQLTTERFEKVDRVYVICEDDEMLKPDFQQWMIDRSPPSQLHFASPPLCLTLDTLQQSVYLWNPGRNAPGPQLLQLPDFSQSPMCAGLKVHRIVQTRYFTVCTIKLGNGIDIQGDQHVAFRGSIIWFRCENIINSEQPMEDKVNIPSYKHFWIIREQFPLMKLSQGTL</sequence>
<name>A0A9Q1KLG5_9CARY</name>
<organism evidence="1 2">
    <name type="scientific">Carnegiea gigantea</name>
    <dbReference type="NCBI Taxonomy" id="171969"/>
    <lineage>
        <taxon>Eukaryota</taxon>
        <taxon>Viridiplantae</taxon>
        <taxon>Streptophyta</taxon>
        <taxon>Embryophyta</taxon>
        <taxon>Tracheophyta</taxon>
        <taxon>Spermatophyta</taxon>
        <taxon>Magnoliopsida</taxon>
        <taxon>eudicotyledons</taxon>
        <taxon>Gunneridae</taxon>
        <taxon>Pentapetalae</taxon>
        <taxon>Caryophyllales</taxon>
        <taxon>Cactineae</taxon>
        <taxon>Cactaceae</taxon>
        <taxon>Cactoideae</taxon>
        <taxon>Echinocereeae</taxon>
        <taxon>Carnegiea</taxon>
    </lineage>
</organism>
<evidence type="ECO:0000313" key="1">
    <source>
        <dbReference type="EMBL" id="KAJ8446636.1"/>
    </source>
</evidence>
<dbReference type="PANTHER" id="PTHR10992">
    <property type="entry name" value="METHYLESTERASE FAMILY MEMBER"/>
    <property type="match status" value="1"/>
</dbReference>
<evidence type="ECO:0000313" key="2">
    <source>
        <dbReference type="Proteomes" id="UP001153076"/>
    </source>
</evidence>
<dbReference type="EMBL" id="JAKOGI010000051">
    <property type="protein sequence ID" value="KAJ8446636.1"/>
    <property type="molecule type" value="Genomic_DNA"/>
</dbReference>
<dbReference type="AlphaFoldDB" id="A0A9Q1KLG5"/>
<dbReference type="Proteomes" id="UP001153076">
    <property type="component" value="Unassembled WGS sequence"/>
</dbReference>
<dbReference type="InterPro" id="IPR029058">
    <property type="entry name" value="AB_hydrolase_fold"/>
</dbReference>
<reference evidence="1" key="1">
    <citation type="submission" date="2022-04" db="EMBL/GenBank/DDBJ databases">
        <title>Carnegiea gigantea Genome sequencing and assembly v2.</title>
        <authorList>
            <person name="Copetti D."/>
            <person name="Sanderson M.J."/>
            <person name="Burquez A."/>
            <person name="Wojciechowski M.F."/>
        </authorList>
    </citation>
    <scope>NUCLEOTIDE SEQUENCE</scope>
    <source>
        <strain evidence="1">SGP5-SGP5p</strain>
        <tissue evidence="1">Aerial part</tissue>
    </source>
</reference>
<dbReference type="GO" id="GO:0080030">
    <property type="term" value="F:methyl indole-3-acetate esterase activity"/>
    <property type="evidence" value="ECO:0007669"/>
    <property type="project" value="TreeGrafter"/>
</dbReference>